<evidence type="ECO:0008006" key="3">
    <source>
        <dbReference type="Google" id="ProtNLM"/>
    </source>
</evidence>
<dbReference type="EMBL" id="FZNQ01000003">
    <property type="protein sequence ID" value="SNR35452.1"/>
    <property type="molecule type" value="Genomic_DNA"/>
</dbReference>
<dbReference type="InterPro" id="IPR005500">
    <property type="entry name" value="DUF309"/>
</dbReference>
<dbReference type="SUPFAM" id="SSF140663">
    <property type="entry name" value="TTHA0068-like"/>
    <property type="match status" value="1"/>
</dbReference>
<dbReference type="PANTHER" id="PTHR34796">
    <property type="entry name" value="EXPRESSED PROTEIN"/>
    <property type="match status" value="1"/>
</dbReference>
<reference evidence="1 2" key="1">
    <citation type="submission" date="2017-06" db="EMBL/GenBank/DDBJ databases">
        <authorList>
            <person name="Kim H.J."/>
            <person name="Triplett B.A."/>
        </authorList>
    </citation>
    <scope>NUCLEOTIDE SEQUENCE [LARGE SCALE GENOMIC DNA]</scope>
    <source>
        <strain evidence="1 2">DSM 8800</strain>
    </source>
</reference>
<evidence type="ECO:0000313" key="2">
    <source>
        <dbReference type="Proteomes" id="UP000198397"/>
    </source>
</evidence>
<proteinExistence type="predicted"/>
<keyword evidence="2" id="KW-1185">Reference proteome</keyword>
<dbReference type="RefSeq" id="WP_089383921.1">
    <property type="nucleotide sequence ID" value="NZ_FZNQ01000003.1"/>
</dbReference>
<name>A0A238VM41_HALVU</name>
<gene>
    <name evidence="1" type="ORF">SAMN06264855_103126</name>
</gene>
<dbReference type="PANTHER" id="PTHR34796:SF1">
    <property type="entry name" value="EXPRESSED PROTEIN"/>
    <property type="match status" value="1"/>
</dbReference>
<dbReference type="InterPro" id="IPR023203">
    <property type="entry name" value="TTHA0068_sf"/>
</dbReference>
<dbReference type="Gene3D" id="1.10.3450.10">
    <property type="entry name" value="TTHA0068-like"/>
    <property type="match status" value="1"/>
</dbReference>
<evidence type="ECO:0000313" key="1">
    <source>
        <dbReference type="EMBL" id="SNR35452.1"/>
    </source>
</evidence>
<dbReference type="Pfam" id="PF03745">
    <property type="entry name" value="DUF309"/>
    <property type="match status" value="1"/>
</dbReference>
<dbReference type="OrthoDB" id="270022at2157"/>
<dbReference type="Proteomes" id="UP000198397">
    <property type="component" value="Unassembled WGS sequence"/>
</dbReference>
<dbReference type="AlphaFoldDB" id="A0A238VM41"/>
<protein>
    <recommendedName>
        <fullName evidence="3">DUF309 domain-containing protein</fullName>
    </recommendedName>
</protein>
<accession>A0A238VM41</accession>
<organism evidence="1 2">
    <name type="scientific">Halorubrum vacuolatum</name>
    <name type="common">Natronobacterium vacuolatum</name>
    <dbReference type="NCBI Taxonomy" id="63740"/>
    <lineage>
        <taxon>Archaea</taxon>
        <taxon>Methanobacteriati</taxon>
        <taxon>Methanobacteriota</taxon>
        <taxon>Stenosarchaea group</taxon>
        <taxon>Halobacteria</taxon>
        <taxon>Halobacteriales</taxon>
        <taxon>Haloferacaceae</taxon>
        <taxon>Halorubrum</taxon>
    </lineage>
</organism>
<sequence length="220" mass="23543">MSDRTEGDPHAEGRATAAVDPAVRAGVALFNEGFYLAAHEPWETTWLPLDAGKDERLLHGLIQFAAATHHARTGNDSGAIGTAEGAIGYLDGFGDRYRGLELEPIRSWCRLIAADPDDAAAADPPTLRIDDRPVGFEDLGPGATLAALPAAAEATGIGDEEVMEAVGEFVRSEESIGADPLVELAFAYLREPDARPQIAARIADRVERRQRERDDVAGVF</sequence>